<evidence type="ECO:0000256" key="2">
    <source>
        <dbReference type="SAM" id="Phobius"/>
    </source>
</evidence>
<keyword evidence="2" id="KW-1133">Transmembrane helix</keyword>
<feature type="compositionally biased region" description="Polar residues" evidence="1">
    <location>
        <begin position="40"/>
        <end position="51"/>
    </location>
</feature>
<keyword evidence="4" id="KW-1185">Reference proteome</keyword>
<keyword evidence="2" id="KW-0812">Transmembrane</keyword>
<evidence type="ECO:0000313" key="3">
    <source>
        <dbReference type="EMBL" id="KAK5060507.1"/>
    </source>
</evidence>
<keyword evidence="2" id="KW-0472">Membrane</keyword>
<organism evidence="3 4">
    <name type="scientific">Exophiala sideris</name>
    <dbReference type="NCBI Taxonomy" id="1016849"/>
    <lineage>
        <taxon>Eukaryota</taxon>
        <taxon>Fungi</taxon>
        <taxon>Dikarya</taxon>
        <taxon>Ascomycota</taxon>
        <taxon>Pezizomycotina</taxon>
        <taxon>Eurotiomycetes</taxon>
        <taxon>Chaetothyriomycetidae</taxon>
        <taxon>Chaetothyriales</taxon>
        <taxon>Herpotrichiellaceae</taxon>
        <taxon>Exophiala</taxon>
    </lineage>
</organism>
<name>A0ABR0JBV8_9EURO</name>
<feature type="compositionally biased region" description="Basic and acidic residues" evidence="1">
    <location>
        <begin position="13"/>
        <end position="27"/>
    </location>
</feature>
<sequence length="565" mass="63760">MTAPGFPWATQSRDPEKEAFPPAKDHLVATAEDSAHYNPLNKNNISGQNTLPQEQPQEQPQEHNNPQGKRRHGSLRGPPRVIPLFTSFPSDSTAYHAPRDASTPLPVRTIPPWVRDAEESDLEDPQFSFPDAPNAALVAQHNHSPANTLRPHISGKQQQGNVTSSGQVRPERTSRWISFARASAYPRENFNGEKVDTDYLNQNFTDYSKPWLAGHEDDPEDSSSRYRAFRKKRQVWYKRAQYTILRNPFIPLAFRLTIFIFAFVALGLGTHIYHQTNKIIGCIHQSPRRQECINLVGTGTVDYYQDPSGLMALIVDAIAVAYTLYITHDEYFSKPLGLRPPRAKVRLVLLDLFFVVFQSANLALSFESLTVEEGACIVGEVPLTTPKFDDVCRSERALSGVLLVSLVAWMFTFSISVLRTSIGTSIFLDSVYSSNDDDRNDFHFFVVMIGDVKVRLEGSDLLVPRRSIHFMNSYLQTRTIITVDRVLFEPTQISNSSDLGLFTRTTITHIPALPHGVGANHIETTIIFQQTMTDTCRDNHNITFFKHRFHPTFILLASETAFGRS</sequence>
<feature type="region of interest" description="Disordered" evidence="1">
    <location>
        <begin position="1"/>
        <end position="103"/>
    </location>
</feature>
<dbReference type="PANTHER" id="PTHR36819:SF1">
    <property type="entry name" value="REGULATOR OF PHOSPHOLIPASE D SRF1"/>
    <property type="match status" value="1"/>
</dbReference>
<evidence type="ECO:0000313" key="4">
    <source>
        <dbReference type="Proteomes" id="UP001345691"/>
    </source>
</evidence>
<reference evidence="3 4" key="1">
    <citation type="submission" date="2023-08" db="EMBL/GenBank/DDBJ databases">
        <title>Black Yeasts Isolated from many extreme environments.</title>
        <authorList>
            <person name="Coleine C."/>
            <person name="Stajich J.E."/>
            <person name="Selbmann L."/>
        </authorList>
    </citation>
    <scope>NUCLEOTIDE SEQUENCE [LARGE SCALE GENOMIC DNA]</scope>
    <source>
        <strain evidence="3 4">CCFEE 6328</strain>
    </source>
</reference>
<dbReference type="EMBL" id="JAVRRF010000011">
    <property type="protein sequence ID" value="KAK5060507.1"/>
    <property type="molecule type" value="Genomic_DNA"/>
</dbReference>
<feature type="transmembrane region" description="Helical" evidence="2">
    <location>
        <begin position="397"/>
        <end position="418"/>
    </location>
</feature>
<feature type="region of interest" description="Disordered" evidence="1">
    <location>
        <begin position="145"/>
        <end position="170"/>
    </location>
</feature>
<proteinExistence type="predicted"/>
<accession>A0ABR0JBV8</accession>
<gene>
    <name evidence="3" type="ORF">LTR69_005824</name>
</gene>
<dbReference type="InterPro" id="IPR037737">
    <property type="entry name" value="Srf1"/>
</dbReference>
<feature type="transmembrane region" description="Helical" evidence="2">
    <location>
        <begin position="249"/>
        <end position="268"/>
    </location>
</feature>
<dbReference type="PANTHER" id="PTHR36819">
    <property type="entry name" value="REGULATOR OF PHOSPHOLIPASE D SRF1"/>
    <property type="match status" value="1"/>
</dbReference>
<evidence type="ECO:0000256" key="1">
    <source>
        <dbReference type="SAM" id="MobiDB-lite"/>
    </source>
</evidence>
<feature type="compositionally biased region" description="Polar residues" evidence="1">
    <location>
        <begin position="155"/>
        <end position="167"/>
    </location>
</feature>
<protein>
    <submittedName>
        <fullName evidence="3">Uncharacterized protein</fullName>
    </submittedName>
</protein>
<dbReference type="Proteomes" id="UP001345691">
    <property type="component" value="Unassembled WGS sequence"/>
</dbReference>
<comment type="caution">
    <text evidence="3">The sequence shown here is derived from an EMBL/GenBank/DDBJ whole genome shotgun (WGS) entry which is preliminary data.</text>
</comment>